<keyword evidence="1" id="KW-0732">Signal</keyword>
<dbReference type="AlphaFoldDB" id="A0A8J2KEL7"/>
<reference evidence="3" key="1">
    <citation type="submission" date="2021-06" db="EMBL/GenBank/DDBJ databases">
        <authorList>
            <person name="Hodson N. C."/>
            <person name="Mongue J. A."/>
            <person name="Jaron S. K."/>
        </authorList>
    </citation>
    <scope>NUCLEOTIDE SEQUENCE</scope>
</reference>
<keyword evidence="4" id="KW-1185">Reference proteome</keyword>
<dbReference type="PROSITE" id="PS51465">
    <property type="entry name" value="KAZAL_2"/>
    <property type="match status" value="1"/>
</dbReference>
<evidence type="ECO:0000256" key="1">
    <source>
        <dbReference type="SAM" id="SignalP"/>
    </source>
</evidence>
<dbReference type="EMBL" id="CAJVCH010341208">
    <property type="protein sequence ID" value="CAG7815288.1"/>
    <property type="molecule type" value="Genomic_DNA"/>
</dbReference>
<evidence type="ECO:0000259" key="2">
    <source>
        <dbReference type="PROSITE" id="PS51465"/>
    </source>
</evidence>
<organism evidence="3 4">
    <name type="scientific">Allacma fusca</name>
    <dbReference type="NCBI Taxonomy" id="39272"/>
    <lineage>
        <taxon>Eukaryota</taxon>
        <taxon>Metazoa</taxon>
        <taxon>Ecdysozoa</taxon>
        <taxon>Arthropoda</taxon>
        <taxon>Hexapoda</taxon>
        <taxon>Collembola</taxon>
        <taxon>Symphypleona</taxon>
        <taxon>Sminthuridae</taxon>
        <taxon>Allacma</taxon>
    </lineage>
</organism>
<dbReference type="CDD" id="cd00104">
    <property type="entry name" value="KAZAL_FS"/>
    <property type="match status" value="1"/>
</dbReference>
<feature type="domain" description="Kazal-like" evidence="2">
    <location>
        <begin position="26"/>
        <end position="60"/>
    </location>
</feature>
<feature type="chain" id="PRO_5035191172" description="Kazal-like domain-containing protein" evidence="1">
    <location>
        <begin position="27"/>
        <end position="88"/>
    </location>
</feature>
<evidence type="ECO:0000313" key="3">
    <source>
        <dbReference type="EMBL" id="CAG7815288.1"/>
    </source>
</evidence>
<protein>
    <recommendedName>
        <fullName evidence="2">Kazal-like domain-containing protein</fullName>
    </recommendedName>
</protein>
<evidence type="ECO:0000313" key="4">
    <source>
        <dbReference type="Proteomes" id="UP000708208"/>
    </source>
</evidence>
<feature type="signal peptide" evidence="1">
    <location>
        <begin position="1"/>
        <end position="26"/>
    </location>
</feature>
<dbReference type="InterPro" id="IPR002350">
    <property type="entry name" value="Kazal_dom"/>
</dbReference>
<dbReference type="OrthoDB" id="126772at2759"/>
<dbReference type="Proteomes" id="UP000708208">
    <property type="component" value="Unassembled WGS sequence"/>
</dbReference>
<accession>A0A8J2KEL7</accession>
<gene>
    <name evidence="3" type="ORF">AFUS01_LOCUS25981</name>
</gene>
<sequence>MDTKQRIVYFVLVAFLILYSASPANGNSAKRCTNCTCPRNIWRVCSTDGRMYSNSCLLDCDRICDPIGADPTFIAAKFMNSFRGARIE</sequence>
<feature type="non-terminal residue" evidence="3">
    <location>
        <position position="1"/>
    </location>
</feature>
<name>A0A8J2KEL7_9HEXA</name>
<proteinExistence type="predicted"/>
<dbReference type="Pfam" id="PF07648">
    <property type="entry name" value="Kazal_2"/>
    <property type="match status" value="1"/>
</dbReference>
<dbReference type="PROSITE" id="PS00282">
    <property type="entry name" value="KAZAL_1"/>
    <property type="match status" value="1"/>
</dbReference>
<comment type="caution">
    <text evidence="3">The sequence shown here is derived from an EMBL/GenBank/DDBJ whole genome shotgun (WGS) entry which is preliminary data.</text>
</comment>